<proteinExistence type="predicted"/>
<accession>A0A644ZKZ9</accession>
<gene>
    <name evidence="1" type="primary">amiC_7</name>
    <name evidence="1" type="ORF">SDC9_88220</name>
</gene>
<sequence length="413" mass="45881">MRYNKKFLATAIIIALVCCLILAWIGKYRETFDNETGQSANIEDNTINVGILFSETGTSSLVEKSMINAAKLAFDEINANGGVNGKTINYIATDYSSNPELAKTKIKELITKYNVSATVGCYSSASRQATLPVLKEYNSLLIYPTYTEGEEINPNVIYTGAMPNQQATEYIPWLMEKCGKKVFLIGCDYVFPVTCNKQAKRIIDSNGGEICGEVYVPVGSIDFDSVLEQIKDTDPDFIYCDLIGDSVISFYKQYYQKGFDTAECPIASITTDEMSLKEIGAECSEGTYASMNYFSSLDTEASREFVKKYNDYVTDGTTISTAAESTYDSCYLLAEAMKKVDDVNDTDALIKAFAGLEFNAPQGKIKVDEDNHCTWLYSRFAIVHNGKADIVYESDEPIKPEPWPSILYPDKAQ</sequence>
<dbReference type="PANTHER" id="PTHR47628:SF1">
    <property type="entry name" value="ALIPHATIC AMIDASE EXPRESSION-REGULATING PROTEIN"/>
    <property type="match status" value="1"/>
</dbReference>
<protein>
    <submittedName>
        <fullName evidence="1">Aliphatic amidase expression-regulating protein</fullName>
    </submittedName>
</protein>
<dbReference type="InterPro" id="IPR028082">
    <property type="entry name" value="Peripla_BP_I"/>
</dbReference>
<name>A0A644ZKZ9_9ZZZZ</name>
<evidence type="ECO:0000313" key="1">
    <source>
        <dbReference type="EMBL" id="MPM41565.1"/>
    </source>
</evidence>
<organism evidence="1">
    <name type="scientific">bioreactor metagenome</name>
    <dbReference type="NCBI Taxonomy" id="1076179"/>
    <lineage>
        <taxon>unclassified sequences</taxon>
        <taxon>metagenomes</taxon>
        <taxon>ecological metagenomes</taxon>
    </lineage>
</organism>
<dbReference type="CDD" id="cd06357">
    <property type="entry name" value="PBP1_AmiC"/>
    <property type="match status" value="1"/>
</dbReference>
<reference evidence="1" key="1">
    <citation type="submission" date="2019-08" db="EMBL/GenBank/DDBJ databases">
        <authorList>
            <person name="Kucharzyk K."/>
            <person name="Murdoch R.W."/>
            <person name="Higgins S."/>
            <person name="Loffler F."/>
        </authorList>
    </citation>
    <scope>NUCLEOTIDE SEQUENCE</scope>
</reference>
<dbReference type="GO" id="GO:0033218">
    <property type="term" value="F:amide binding"/>
    <property type="evidence" value="ECO:0007669"/>
    <property type="project" value="InterPro"/>
</dbReference>
<dbReference type="Pfam" id="PF13433">
    <property type="entry name" value="Peripla_BP_5"/>
    <property type="match status" value="1"/>
</dbReference>
<dbReference type="SUPFAM" id="SSF53822">
    <property type="entry name" value="Periplasmic binding protein-like I"/>
    <property type="match status" value="1"/>
</dbReference>
<dbReference type="AlphaFoldDB" id="A0A644ZKZ9"/>
<comment type="caution">
    <text evidence="1">The sequence shown here is derived from an EMBL/GenBank/DDBJ whole genome shotgun (WGS) entry which is preliminary data.</text>
</comment>
<dbReference type="EMBL" id="VSSQ01009418">
    <property type="protein sequence ID" value="MPM41565.1"/>
    <property type="molecule type" value="Genomic_DNA"/>
</dbReference>
<dbReference type="PANTHER" id="PTHR47628">
    <property type="match status" value="1"/>
</dbReference>
<dbReference type="InterPro" id="IPR039570">
    <property type="entry name" value="AmiC_PBP1"/>
</dbReference>
<dbReference type="Gene3D" id="3.40.50.2300">
    <property type="match status" value="2"/>
</dbReference>